<dbReference type="Gene3D" id="3.10.100.10">
    <property type="entry name" value="Mannose-Binding Protein A, subunit A"/>
    <property type="match status" value="2"/>
</dbReference>
<gene>
    <name evidence="2" type="ORF">CTOB1V02_LOCUS9049</name>
</gene>
<keyword evidence="1" id="KW-0430">Lectin</keyword>
<sequence length="486" mass="56203">MRAANTSTQTAPPKFSFIPCSYTDHCLHTTHNMLLSRASVLSKLDCPGNYKRVTYHGYVGVELQESITCYSLDDDYKTWQDAAHWCSQRYSGYLVDLYGSEEWEAFKAYLIDSRETIDLWDAKLDCPGNYKRVTYHGYVGVELQESITCYSLDDDYKTWQDAAHWCSQRYSGYLVDLYGSEEWEAFKAYLIDSRETIDLWDEYVWIGATTNNGFPWISNKSGDISDFLLFFGPEAPQEENYYAVGVHAHLHERVNNKAVTEQGSFDSKDCENKLQLQERRCRQQIQDEIVRADAERQKIYSQELSLKDSEIQQFINRLSILEIELQRERGKAAAALKKCEKSSDTAELPSILTCPEGFLLLGRSCYALGHKWLSWHASQTHCRSLAPNGRLAEIDTREKSELITRYYTENRPLGCWYWIGAEENGNTNQYSWSSTKTPVKFYNWGENQPTSSNAEDKISIDCSHGWKWYDQPQSYLSYQLCEAPPL</sequence>
<name>A0A7R8WGD9_9CRUS</name>
<evidence type="ECO:0000313" key="2">
    <source>
        <dbReference type="EMBL" id="CAD7231197.1"/>
    </source>
</evidence>
<organism evidence="2">
    <name type="scientific">Cyprideis torosa</name>
    <dbReference type="NCBI Taxonomy" id="163714"/>
    <lineage>
        <taxon>Eukaryota</taxon>
        <taxon>Metazoa</taxon>
        <taxon>Ecdysozoa</taxon>
        <taxon>Arthropoda</taxon>
        <taxon>Crustacea</taxon>
        <taxon>Oligostraca</taxon>
        <taxon>Ostracoda</taxon>
        <taxon>Podocopa</taxon>
        <taxon>Podocopida</taxon>
        <taxon>Cytherocopina</taxon>
        <taxon>Cytheroidea</taxon>
        <taxon>Cytherideidae</taxon>
        <taxon>Cyprideis</taxon>
    </lineage>
</organism>
<dbReference type="InterPro" id="IPR016187">
    <property type="entry name" value="CTDL_fold"/>
</dbReference>
<reference evidence="2" key="1">
    <citation type="submission" date="2020-11" db="EMBL/GenBank/DDBJ databases">
        <authorList>
            <person name="Tran Van P."/>
        </authorList>
    </citation>
    <scope>NUCLEOTIDE SEQUENCE</scope>
</reference>
<dbReference type="OrthoDB" id="6340082at2759"/>
<dbReference type="InterPro" id="IPR016186">
    <property type="entry name" value="C-type_lectin-like/link_sf"/>
</dbReference>
<dbReference type="GO" id="GO:0030246">
    <property type="term" value="F:carbohydrate binding"/>
    <property type="evidence" value="ECO:0007669"/>
    <property type="project" value="UniProtKB-KW"/>
</dbReference>
<dbReference type="InterPro" id="IPR051663">
    <property type="entry name" value="CLec_Tetranectin-domain"/>
</dbReference>
<dbReference type="PANTHER" id="PTHR22799:SF6">
    <property type="entry name" value="C-TYPE LECTIN DOMAIN FAMILY 4 MEMBER M-LIKE"/>
    <property type="match status" value="1"/>
</dbReference>
<evidence type="ECO:0000256" key="1">
    <source>
        <dbReference type="ARBA" id="ARBA00022734"/>
    </source>
</evidence>
<protein>
    <submittedName>
        <fullName evidence="2">Uncharacterized protein</fullName>
    </submittedName>
</protein>
<accession>A0A7R8WGD9</accession>
<dbReference type="SMART" id="SM00034">
    <property type="entry name" value="CLECT"/>
    <property type="match status" value="2"/>
</dbReference>
<dbReference type="Pfam" id="PF00059">
    <property type="entry name" value="Lectin_C"/>
    <property type="match status" value="1"/>
</dbReference>
<dbReference type="PROSITE" id="PS50041">
    <property type="entry name" value="C_TYPE_LECTIN_2"/>
    <property type="match status" value="2"/>
</dbReference>
<dbReference type="InterPro" id="IPR001304">
    <property type="entry name" value="C-type_lectin-like"/>
</dbReference>
<dbReference type="EMBL" id="OB663275">
    <property type="protein sequence ID" value="CAD7231197.1"/>
    <property type="molecule type" value="Genomic_DNA"/>
</dbReference>
<proteinExistence type="predicted"/>
<dbReference type="PANTHER" id="PTHR22799">
    <property type="entry name" value="TETRANECTIN-RELATED"/>
    <property type="match status" value="1"/>
</dbReference>
<dbReference type="CDD" id="cd00037">
    <property type="entry name" value="CLECT"/>
    <property type="match status" value="2"/>
</dbReference>
<dbReference type="AlphaFoldDB" id="A0A7R8WGD9"/>
<dbReference type="SUPFAM" id="SSF56436">
    <property type="entry name" value="C-type lectin-like"/>
    <property type="match status" value="3"/>
</dbReference>